<name>A0ACC4AY65_POPAL</name>
<reference evidence="1 2" key="1">
    <citation type="journal article" date="2024" name="Plant Biotechnol. J.">
        <title>Genome and CRISPR/Cas9 system of a widespread forest tree (Populus alba) in the world.</title>
        <authorList>
            <person name="Liu Y.J."/>
            <person name="Jiang P.F."/>
            <person name="Han X.M."/>
            <person name="Li X.Y."/>
            <person name="Wang H.M."/>
            <person name="Wang Y.J."/>
            <person name="Wang X.X."/>
            <person name="Zeng Q.Y."/>
        </authorList>
    </citation>
    <scope>NUCLEOTIDE SEQUENCE [LARGE SCALE GENOMIC DNA]</scope>
    <source>
        <strain evidence="2">cv. PAL-ZL1</strain>
    </source>
</reference>
<keyword evidence="2" id="KW-1185">Reference proteome</keyword>
<evidence type="ECO:0000313" key="2">
    <source>
        <dbReference type="Proteomes" id="UP000309997"/>
    </source>
</evidence>
<dbReference type="EMBL" id="RCHU02000015">
    <property type="protein sequence ID" value="KAL3571197.1"/>
    <property type="molecule type" value="Genomic_DNA"/>
</dbReference>
<proteinExistence type="predicted"/>
<protein>
    <submittedName>
        <fullName evidence="1">Uncharacterized protein</fullName>
    </submittedName>
</protein>
<evidence type="ECO:0000313" key="1">
    <source>
        <dbReference type="EMBL" id="KAL3571197.1"/>
    </source>
</evidence>
<sequence>MSISRHRQRATPEQAHAVFSNLGNFYWQLKRYARAPAMFTRALELSLAMLRHSSIPGLVFVAKGSVGEGQVLLQQSPRGRLVTNSNIIERYTLIAIRRPSTRAMSFQQVQFPNTLSESKLCIDLGGFPECVMSTKRSFHGSFHSEGDLNERTASQSKRFRYAHRNI</sequence>
<organism evidence="1 2">
    <name type="scientific">Populus alba</name>
    <name type="common">White poplar</name>
    <dbReference type="NCBI Taxonomy" id="43335"/>
    <lineage>
        <taxon>Eukaryota</taxon>
        <taxon>Viridiplantae</taxon>
        <taxon>Streptophyta</taxon>
        <taxon>Embryophyta</taxon>
        <taxon>Tracheophyta</taxon>
        <taxon>Spermatophyta</taxon>
        <taxon>Magnoliopsida</taxon>
        <taxon>eudicotyledons</taxon>
        <taxon>Gunneridae</taxon>
        <taxon>Pentapetalae</taxon>
        <taxon>rosids</taxon>
        <taxon>fabids</taxon>
        <taxon>Malpighiales</taxon>
        <taxon>Salicaceae</taxon>
        <taxon>Saliceae</taxon>
        <taxon>Populus</taxon>
    </lineage>
</organism>
<accession>A0ACC4AY65</accession>
<gene>
    <name evidence="1" type="ORF">D5086_028446</name>
</gene>
<dbReference type="Proteomes" id="UP000309997">
    <property type="component" value="Unassembled WGS sequence"/>
</dbReference>
<comment type="caution">
    <text evidence="1">The sequence shown here is derived from an EMBL/GenBank/DDBJ whole genome shotgun (WGS) entry which is preliminary data.</text>
</comment>